<dbReference type="InterPro" id="IPR017871">
    <property type="entry name" value="ABC_transporter-like_CS"/>
</dbReference>
<dbReference type="PANTHER" id="PTHR43875">
    <property type="entry name" value="MALTODEXTRIN IMPORT ATP-BINDING PROTEIN MSMX"/>
    <property type="match status" value="1"/>
</dbReference>
<dbReference type="OrthoDB" id="9802264at2"/>
<dbReference type="GO" id="GO:0005524">
    <property type="term" value="F:ATP binding"/>
    <property type="evidence" value="ECO:0007669"/>
    <property type="project" value="UniProtKB-KW"/>
</dbReference>
<dbReference type="RefSeq" id="WP_071177193.1">
    <property type="nucleotide sequence ID" value="NZ_CP017831.1"/>
</dbReference>
<name>A0A1D9P4Y1_9FIRM</name>
<dbReference type="Gene3D" id="3.40.50.300">
    <property type="entry name" value="P-loop containing nucleotide triphosphate hydrolases"/>
    <property type="match status" value="1"/>
</dbReference>
<dbReference type="InterPro" id="IPR003439">
    <property type="entry name" value="ABC_transporter-like_ATP-bd"/>
</dbReference>
<dbReference type="EMBL" id="CP017831">
    <property type="protein sequence ID" value="AOZ97609.1"/>
    <property type="molecule type" value="Genomic_DNA"/>
</dbReference>
<dbReference type="GO" id="GO:0016887">
    <property type="term" value="F:ATP hydrolysis activity"/>
    <property type="evidence" value="ECO:0007669"/>
    <property type="project" value="InterPro"/>
</dbReference>
<feature type="domain" description="ABC transporter" evidence="4">
    <location>
        <begin position="3"/>
        <end position="245"/>
    </location>
</feature>
<evidence type="ECO:0000256" key="1">
    <source>
        <dbReference type="ARBA" id="ARBA00022448"/>
    </source>
</evidence>
<dbReference type="Gene3D" id="2.40.50.140">
    <property type="entry name" value="Nucleic acid-binding proteins"/>
    <property type="match status" value="1"/>
</dbReference>
<evidence type="ECO:0000256" key="2">
    <source>
        <dbReference type="ARBA" id="ARBA00022741"/>
    </source>
</evidence>
<dbReference type="SUPFAM" id="SSF52540">
    <property type="entry name" value="P-loop containing nucleoside triphosphate hydrolases"/>
    <property type="match status" value="1"/>
</dbReference>
<dbReference type="PANTHER" id="PTHR43875:SF1">
    <property type="entry name" value="OSMOPROTECTIVE COMPOUNDS UPTAKE ATP-BINDING PROTEIN GGTA"/>
    <property type="match status" value="1"/>
</dbReference>
<dbReference type="Gene3D" id="2.40.50.100">
    <property type="match status" value="1"/>
</dbReference>
<dbReference type="InterPro" id="IPR012340">
    <property type="entry name" value="NA-bd_OB-fold"/>
</dbReference>
<dbReference type="PROSITE" id="PS00211">
    <property type="entry name" value="ABC_TRANSPORTER_1"/>
    <property type="match status" value="1"/>
</dbReference>
<dbReference type="GO" id="GO:0140359">
    <property type="term" value="F:ABC-type transporter activity"/>
    <property type="evidence" value="ECO:0007669"/>
    <property type="project" value="UniProtKB-ARBA"/>
</dbReference>
<dbReference type="PROSITE" id="PS50893">
    <property type="entry name" value="ABC_TRANSPORTER_2"/>
    <property type="match status" value="1"/>
</dbReference>
<gene>
    <name evidence="5" type="ORF">bhn_I2577</name>
</gene>
<organism evidence="5 6">
    <name type="scientific">Butyrivibrio hungatei</name>
    <dbReference type="NCBI Taxonomy" id="185008"/>
    <lineage>
        <taxon>Bacteria</taxon>
        <taxon>Bacillati</taxon>
        <taxon>Bacillota</taxon>
        <taxon>Clostridia</taxon>
        <taxon>Lachnospirales</taxon>
        <taxon>Lachnospiraceae</taxon>
        <taxon>Butyrivibrio</taxon>
    </lineage>
</organism>
<protein>
    <submittedName>
        <fullName evidence="5">Sugar ABC transporter ATP-binding protein</fullName>
    </submittedName>
</protein>
<dbReference type="AlphaFoldDB" id="A0A1D9P4Y1"/>
<dbReference type="InterPro" id="IPR027417">
    <property type="entry name" value="P-loop_NTPase"/>
</dbReference>
<dbReference type="KEGG" id="bhu:bhn_I2577"/>
<dbReference type="InterPro" id="IPR003593">
    <property type="entry name" value="AAA+_ATPase"/>
</dbReference>
<evidence type="ECO:0000313" key="5">
    <source>
        <dbReference type="EMBL" id="AOZ97609.1"/>
    </source>
</evidence>
<dbReference type="InterPro" id="IPR008995">
    <property type="entry name" value="Mo/tungstate-bd_C_term_dom"/>
</dbReference>
<dbReference type="Proteomes" id="UP000179284">
    <property type="component" value="Chromosome I"/>
</dbReference>
<dbReference type="SMART" id="SM00382">
    <property type="entry name" value="AAA"/>
    <property type="match status" value="1"/>
</dbReference>
<dbReference type="SUPFAM" id="SSF50331">
    <property type="entry name" value="MOP-like"/>
    <property type="match status" value="1"/>
</dbReference>
<evidence type="ECO:0000259" key="4">
    <source>
        <dbReference type="PROSITE" id="PS50893"/>
    </source>
</evidence>
<dbReference type="FunFam" id="3.40.50.300:FF:000042">
    <property type="entry name" value="Maltose/maltodextrin ABC transporter, ATP-binding protein"/>
    <property type="match status" value="1"/>
</dbReference>
<keyword evidence="2" id="KW-0547">Nucleotide-binding</keyword>
<evidence type="ECO:0000256" key="3">
    <source>
        <dbReference type="ARBA" id="ARBA00022840"/>
    </source>
</evidence>
<evidence type="ECO:0000313" key="6">
    <source>
        <dbReference type="Proteomes" id="UP000179284"/>
    </source>
</evidence>
<proteinExistence type="predicted"/>
<dbReference type="GO" id="GO:0055052">
    <property type="term" value="C:ATP-binding cassette (ABC) transporter complex, substrate-binding subunit-containing"/>
    <property type="evidence" value="ECO:0007669"/>
    <property type="project" value="TreeGrafter"/>
</dbReference>
<keyword evidence="6" id="KW-1185">Reference proteome</keyword>
<keyword evidence="1" id="KW-0813">Transport</keyword>
<accession>A0A1D9P4Y1</accession>
<reference evidence="6" key="1">
    <citation type="submission" date="2016-10" db="EMBL/GenBank/DDBJ databases">
        <title>The complete genome sequence of the rumen bacterium Butyrivibrio hungatei MB2003.</title>
        <authorList>
            <person name="Palevich N."/>
            <person name="Kelly W.J."/>
            <person name="Leahy S.C."/>
            <person name="Altermann E."/>
            <person name="Rakonjac J."/>
            <person name="Attwood G.T."/>
        </authorList>
    </citation>
    <scope>NUCLEOTIDE SEQUENCE [LARGE SCALE GENOMIC DNA]</scope>
    <source>
        <strain evidence="6">MB2003</strain>
    </source>
</reference>
<dbReference type="Pfam" id="PF00005">
    <property type="entry name" value="ABC_tran"/>
    <property type="match status" value="1"/>
</dbReference>
<sequence>MKIVLEHLTKRFPNRNKKIKEDVIAVNDFNFTIPDGKLIGLLGPSGCGKSTALNLICGLEKPSEGKIFFGEKDITELPPEKRGVGLVFQNYALYPHLSVYDNIKFPLENLRGENKLTKEQMDKKIREAAKLVQIEELLDRRPNEMSGGQQQRVAIARALVKTPEVLLLDEPLSNLDARLRLQTREELKRIQQETGITTVFVTHDQEEAMSISDMIVVMKDGVLQQMGDPQSIYDEPANLFVASFLGTPQINVFRGRIKNEKVCIGDSVLLDAPGKDDLEVYVAIRPEGFVVDENGPFECTFVNREVMGRDTSLIVTHPEFIGEKIRAIIPSDEAVHEKDGKVRFSLKPKKVCVFDGKTTERIML</sequence>
<dbReference type="InterPro" id="IPR047641">
    <property type="entry name" value="ABC_transpr_MalK/UgpC-like"/>
</dbReference>
<keyword evidence="3 5" id="KW-0067">ATP-binding</keyword>